<dbReference type="SMART" id="SM00419">
    <property type="entry name" value="HTH_CRP"/>
    <property type="match status" value="1"/>
</dbReference>
<name>A0A6L7IZK4_9ACTN</name>
<evidence type="ECO:0000313" key="4">
    <source>
        <dbReference type="EMBL" id="QOS67086.1"/>
    </source>
</evidence>
<dbReference type="PANTHER" id="PTHR24567:SF26">
    <property type="entry name" value="REGULATORY PROTEIN YEIL"/>
    <property type="match status" value="1"/>
</dbReference>
<dbReference type="GO" id="GO:0003700">
    <property type="term" value="F:DNA-binding transcription factor activity"/>
    <property type="evidence" value="ECO:0007669"/>
    <property type="project" value="TreeGrafter"/>
</dbReference>
<proteinExistence type="predicted"/>
<dbReference type="EMBL" id="CP063310">
    <property type="protein sequence ID" value="QOS67086.1"/>
    <property type="molecule type" value="Genomic_DNA"/>
</dbReference>
<reference evidence="4" key="1">
    <citation type="submission" date="2020-10" db="EMBL/GenBank/DDBJ databases">
        <title>Eggerthella sp. nov., isolated from human feces.</title>
        <authorList>
            <person name="Yajun G."/>
        </authorList>
    </citation>
    <scope>NUCLEOTIDE SEQUENCE [LARGE SCALE GENOMIC DNA]</scope>
    <source>
        <strain evidence="4 5">HF-1101</strain>
    </source>
</reference>
<dbReference type="InterPro" id="IPR050397">
    <property type="entry name" value="Env_Response_Regulators"/>
</dbReference>
<dbReference type="GO" id="GO:0003677">
    <property type="term" value="F:DNA binding"/>
    <property type="evidence" value="ECO:0007669"/>
    <property type="project" value="UniProtKB-KW"/>
</dbReference>
<gene>
    <name evidence="4" type="ORF">GS424_011110</name>
</gene>
<sequence length="243" mass="27210">MGFGQAQGERGIMGTHFSSLFFDSPPVPRSIRAIGEEKEFPPGSMLVENNAPIEGCYYIVEGLVFAVDFTRNGEKVLGLVIDRDALVGETSLLLDMPFPMGFQAQIKTRALFIPKADFLDLFHRDKELSQYVALLVARKMFAVKGFYSNLGKEPVVWRVCNIILEFSHRYGKDFEGGTLIAFPLSHQLIADFANANRVTVTKCMQSLTKKGLVRRINNVYGVPDVPRLEAYTKTQASSYRNTL</sequence>
<dbReference type="SUPFAM" id="SSF51206">
    <property type="entry name" value="cAMP-binding domain-like"/>
    <property type="match status" value="1"/>
</dbReference>
<dbReference type="Pfam" id="PF00027">
    <property type="entry name" value="cNMP_binding"/>
    <property type="match status" value="1"/>
</dbReference>
<organism evidence="4">
    <name type="scientific">Eggerthella guodeyinii</name>
    <dbReference type="NCBI Taxonomy" id="2690837"/>
    <lineage>
        <taxon>Bacteria</taxon>
        <taxon>Bacillati</taxon>
        <taxon>Actinomycetota</taxon>
        <taxon>Coriobacteriia</taxon>
        <taxon>Eggerthellales</taxon>
        <taxon>Eggerthellaceae</taxon>
        <taxon>Eggerthella</taxon>
    </lineage>
</organism>
<dbReference type="Pfam" id="PF13545">
    <property type="entry name" value="HTH_Crp_2"/>
    <property type="match status" value="1"/>
</dbReference>
<dbReference type="PROSITE" id="PS50042">
    <property type="entry name" value="CNMP_BINDING_3"/>
    <property type="match status" value="1"/>
</dbReference>
<evidence type="ECO:0000256" key="1">
    <source>
        <dbReference type="ARBA" id="ARBA00023015"/>
    </source>
</evidence>
<keyword evidence="1" id="KW-0805">Transcription regulation</keyword>
<evidence type="ECO:0000313" key="5">
    <source>
        <dbReference type="Proteomes" id="UP000478463"/>
    </source>
</evidence>
<dbReference type="Proteomes" id="UP000478463">
    <property type="component" value="Chromosome"/>
</dbReference>
<dbReference type="GO" id="GO:0005829">
    <property type="term" value="C:cytosol"/>
    <property type="evidence" value="ECO:0007669"/>
    <property type="project" value="TreeGrafter"/>
</dbReference>
<dbReference type="InterPro" id="IPR036388">
    <property type="entry name" value="WH-like_DNA-bd_sf"/>
</dbReference>
<keyword evidence="3" id="KW-0804">Transcription</keyword>
<accession>A0A6L7IZK4</accession>
<dbReference type="RefSeq" id="WP_160943371.1">
    <property type="nucleotide sequence ID" value="NZ_CP063310.1"/>
</dbReference>
<dbReference type="InterPro" id="IPR000595">
    <property type="entry name" value="cNMP-bd_dom"/>
</dbReference>
<dbReference type="Gene3D" id="2.60.120.10">
    <property type="entry name" value="Jelly Rolls"/>
    <property type="match status" value="1"/>
</dbReference>
<evidence type="ECO:0000256" key="3">
    <source>
        <dbReference type="ARBA" id="ARBA00023163"/>
    </source>
</evidence>
<dbReference type="Gene3D" id="1.10.10.10">
    <property type="entry name" value="Winged helix-like DNA-binding domain superfamily/Winged helix DNA-binding domain"/>
    <property type="match status" value="1"/>
</dbReference>
<dbReference type="InterPro" id="IPR012318">
    <property type="entry name" value="HTH_CRP"/>
</dbReference>
<dbReference type="CDD" id="cd00038">
    <property type="entry name" value="CAP_ED"/>
    <property type="match status" value="1"/>
</dbReference>
<dbReference type="PANTHER" id="PTHR24567">
    <property type="entry name" value="CRP FAMILY TRANSCRIPTIONAL REGULATORY PROTEIN"/>
    <property type="match status" value="1"/>
</dbReference>
<dbReference type="SUPFAM" id="SSF46785">
    <property type="entry name" value="Winged helix' DNA-binding domain"/>
    <property type="match status" value="1"/>
</dbReference>
<dbReference type="InterPro" id="IPR014710">
    <property type="entry name" value="RmlC-like_jellyroll"/>
</dbReference>
<dbReference type="AlphaFoldDB" id="A0A6L7IZK4"/>
<dbReference type="KEGG" id="egd:GS424_011110"/>
<dbReference type="InterPro" id="IPR018490">
    <property type="entry name" value="cNMP-bd_dom_sf"/>
</dbReference>
<dbReference type="InterPro" id="IPR036390">
    <property type="entry name" value="WH_DNA-bd_sf"/>
</dbReference>
<evidence type="ECO:0000256" key="2">
    <source>
        <dbReference type="ARBA" id="ARBA00023125"/>
    </source>
</evidence>
<protein>
    <submittedName>
        <fullName evidence="4">Crp/Fnr family transcriptional regulator</fullName>
    </submittedName>
</protein>
<dbReference type="PROSITE" id="PS51063">
    <property type="entry name" value="HTH_CRP_2"/>
    <property type="match status" value="1"/>
</dbReference>
<keyword evidence="2" id="KW-0238">DNA-binding</keyword>